<organism evidence="1 2">
    <name type="scientific">Trifolium pratense</name>
    <name type="common">Red clover</name>
    <dbReference type="NCBI Taxonomy" id="57577"/>
    <lineage>
        <taxon>Eukaryota</taxon>
        <taxon>Viridiplantae</taxon>
        <taxon>Streptophyta</taxon>
        <taxon>Embryophyta</taxon>
        <taxon>Tracheophyta</taxon>
        <taxon>Spermatophyta</taxon>
        <taxon>Magnoliopsida</taxon>
        <taxon>eudicotyledons</taxon>
        <taxon>Gunneridae</taxon>
        <taxon>Pentapetalae</taxon>
        <taxon>rosids</taxon>
        <taxon>fabids</taxon>
        <taxon>Fabales</taxon>
        <taxon>Fabaceae</taxon>
        <taxon>Papilionoideae</taxon>
        <taxon>50 kb inversion clade</taxon>
        <taxon>NPAAA clade</taxon>
        <taxon>Hologalegina</taxon>
        <taxon>IRL clade</taxon>
        <taxon>Trifolieae</taxon>
        <taxon>Trifolium</taxon>
    </lineage>
</organism>
<name>A0ACB0KB93_TRIPR</name>
<evidence type="ECO:0000313" key="2">
    <source>
        <dbReference type="Proteomes" id="UP001177021"/>
    </source>
</evidence>
<gene>
    <name evidence="1" type="ORF">MILVUS5_LOCUS20417</name>
</gene>
<evidence type="ECO:0000313" key="1">
    <source>
        <dbReference type="EMBL" id="CAJ2653013.1"/>
    </source>
</evidence>
<comment type="caution">
    <text evidence="1">The sequence shown here is derived from an EMBL/GenBank/DDBJ whole genome shotgun (WGS) entry which is preliminary data.</text>
</comment>
<proteinExistence type="predicted"/>
<sequence>MVQNIYLHQLAYGPKRKVHTWPIYFVNGFKFHTAEWSVGKKTLNCGVCVKGDDEGVEENYYYGNIKEIMQVEYLGEPTKQLVLFNCEWFDVVANRGMKVQHQYGIVEVHHRRRYSIYDPFIFATNAIQVYYVPYPGRLKEKIDWWVAIKTKPRGRVDDRYTLEVAYQDSTTTTTRVEFIENDELLGHLRDEEEYEEIEMSIEELEKEHDESDEESEDDEFDLENSEYHNDDTDNHTDGDDDDRNSKDKVKEKEKDSKTHKSTYPKHSTPQITSHDAPPHMTSQDAPTRMTPHRTLNGRIPTRSAPSSNTSSGAPLRRSSNVHPAQVASARTSNVPGPHDVSHGASARTSNVPPPGTPPPKEIDVWTEVAGIRKGHIYGLGSESSLFAGRRNYRGSGSASTEWVQRHEIEELKIEREEMRRENDELHDMVKQLMESLNFRPKPYTRDEVHEDIAADSNDDVADDNDDDMYDDGEE</sequence>
<dbReference type="Proteomes" id="UP001177021">
    <property type="component" value="Unassembled WGS sequence"/>
</dbReference>
<keyword evidence="2" id="KW-1185">Reference proteome</keyword>
<protein>
    <submittedName>
        <fullName evidence="1">Uncharacterized protein</fullName>
    </submittedName>
</protein>
<dbReference type="EMBL" id="CASHSV030000206">
    <property type="protein sequence ID" value="CAJ2653013.1"/>
    <property type="molecule type" value="Genomic_DNA"/>
</dbReference>
<accession>A0ACB0KB93</accession>
<reference evidence="1" key="1">
    <citation type="submission" date="2023-10" db="EMBL/GenBank/DDBJ databases">
        <authorList>
            <person name="Rodriguez Cubillos JULIANA M."/>
            <person name="De Vega J."/>
        </authorList>
    </citation>
    <scope>NUCLEOTIDE SEQUENCE</scope>
</reference>